<accession>A0A076LAN0</accession>
<reference evidence="2 3" key="1">
    <citation type="journal article" date="2015" name="Int. J. Syst. Evol. Microbiol.">
        <title>M ethanocaldococcus bathoardescens sp. nov., a hyperthermophilic methanogen isolated from a volcanically active deep-sea hydrothermal vent.</title>
        <authorList>
            <person name="Stewart L.C."/>
            <person name="Jung J.H."/>
            <person name="Kim Y.T."/>
            <person name="Kwon S.W."/>
            <person name="Park C.S."/>
            <person name="Holden J.F."/>
        </authorList>
    </citation>
    <scope>NUCLEOTIDE SEQUENCE [LARGE SCALE GENOMIC DNA]</scope>
    <source>
        <strain evidence="2 3">JH146</strain>
    </source>
</reference>
<comment type="similarity">
    <text evidence="1">Belongs to the UPF0128 family.</text>
</comment>
<dbReference type="HAMAP" id="MF_00264">
    <property type="entry name" value="UPF0128"/>
    <property type="match status" value="1"/>
</dbReference>
<dbReference type="AlphaFoldDB" id="A0A076LAN0"/>
<gene>
    <name evidence="2" type="ORF">JH146_0586</name>
</gene>
<protein>
    <recommendedName>
        <fullName evidence="1">UPF0128 protein JH146_0586</fullName>
    </recommendedName>
</protein>
<dbReference type="GeneID" id="24891188"/>
<dbReference type="RefSeq" id="WP_048201626.1">
    <property type="nucleotide sequence ID" value="NZ_CP009149.1"/>
</dbReference>
<dbReference type="InterPro" id="IPR005266">
    <property type="entry name" value="UPF0128"/>
</dbReference>
<evidence type="ECO:0000256" key="1">
    <source>
        <dbReference type="HAMAP-Rule" id="MF_00264"/>
    </source>
</evidence>
<dbReference type="STRING" id="1301915.JH146_0586"/>
<dbReference type="HOGENOM" id="CLU_1243079_0_0_2"/>
<dbReference type="EMBL" id="CP009149">
    <property type="protein sequence ID" value="AIJ05435.1"/>
    <property type="molecule type" value="Genomic_DNA"/>
</dbReference>
<evidence type="ECO:0000313" key="2">
    <source>
        <dbReference type="EMBL" id="AIJ05435.1"/>
    </source>
</evidence>
<sequence>MAVDAKEVEIINTLVFETLGNPEKEREFKLKSLKRWGFDLIFGKIDGKETYFTVELDERKAGDKFSKDGKEYEVIEVLEELPKNTELYAHIEMEMGRAYIVCQLRDEDEKNTEVLRVPAAALLLAFFKKNKLGNLIKAIKNVGISSELSMQNGVGGKPLSYDELPNVARRFIRSARKVEKETGFGRLSFAYYGETKDGEPRYWFSWLLPTIALFDLDIAKKANDTIGILKVSE</sequence>
<dbReference type="Proteomes" id="UP000028781">
    <property type="component" value="Chromosome"/>
</dbReference>
<evidence type="ECO:0000313" key="3">
    <source>
        <dbReference type="Proteomes" id="UP000028781"/>
    </source>
</evidence>
<proteinExistence type="inferred from homology"/>
<dbReference type="Pfam" id="PF03673">
    <property type="entry name" value="UPF0128"/>
    <property type="match status" value="1"/>
</dbReference>
<dbReference type="OrthoDB" id="84574at2157"/>
<organism evidence="2 3">
    <name type="scientific">Methanocaldococcus bathoardescens</name>
    <dbReference type="NCBI Taxonomy" id="1301915"/>
    <lineage>
        <taxon>Archaea</taxon>
        <taxon>Methanobacteriati</taxon>
        <taxon>Methanobacteriota</taxon>
        <taxon>Methanomada group</taxon>
        <taxon>Methanococci</taxon>
        <taxon>Methanococcales</taxon>
        <taxon>Methanocaldococcaceae</taxon>
        <taxon>Methanocaldococcus</taxon>
    </lineage>
</organism>
<dbReference type="KEGG" id="mjh:JH146_0586"/>
<keyword evidence="3" id="KW-1185">Reference proteome</keyword>
<dbReference type="NCBIfam" id="TIGR00703">
    <property type="entry name" value="TIGR00703 family protein"/>
    <property type="match status" value="1"/>
</dbReference>
<dbReference type="PIRSF" id="PIRSF016179">
    <property type="entry name" value="UCP016179"/>
    <property type="match status" value="1"/>
</dbReference>
<name>A0A076LAN0_9EURY</name>